<feature type="transmembrane region" description="Helical" evidence="6">
    <location>
        <begin position="12"/>
        <end position="33"/>
    </location>
</feature>
<dbReference type="EMBL" id="PCMW01000032">
    <property type="protein sequence ID" value="PDS25155.1"/>
    <property type="molecule type" value="Genomic_DNA"/>
</dbReference>
<keyword evidence="2" id="KW-1003">Cell membrane</keyword>
<evidence type="ECO:0000256" key="5">
    <source>
        <dbReference type="ARBA" id="ARBA00023136"/>
    </source>
</evidence>
<dbReference type="AlphaFoldDB" id="A0A2H3KEB6"/>
<name>A0A2H3KEB6_9FLAO</name>
<dbReference type="InterPro" id="IPR000537">
    <property type="entry name" value="UbiA_prenyltransferase"/>
</dbReference>
<organism evidence="7 8">
    <name type="scientific">Flavobacterium branchiophilum</name>
    <dbReference type="NCBI Taxonomy" id="55197"/>
    <lineage>
        <taxon>Bacteria</taxon>
        <taxon>Pseudomonadati</taxon>
        <taxon>Bacteroidota</taxon>
        <taxon>Flavobacteriia</taxon>
        <taxon>Flavobacteriales</taxon>
        <taxon>Flavobacteriaceae</taxon>
        <taxon>Flavobacterium</taxon>
    </lineage>
</organism>
<dbReference type="GO" id="GO:0016765">
    <property type="term" value="F:transferase activity, transferring alkyl or aryl (other than methyl) groups"/>
    <property type="evidence" value="ECO:0007669"/>
    <property type="project" value="InterPro"/>
</dbReference>
<dbReference type="NCBIfam" id="NF009512">
    <property type="entry name" value="PRK12872.1-1"/>
    <property type="match status" value="1"/>
</dbReference>
<feature type="transmembrane region" description="Helical" evidence="6">
    <location>
        <begin position="117"/>
        <end position="134"/>
    </location>
</feature>
<feature type="transmembrane region" description="Helical" evidence="6">
    <location>
        <begin position="146"/>
        <end position="168"/>
    </location>
</feature>
<keyword evidence="7" id="KW-0808">Transferase</keyword>
<evidence type="ECO:0000256" key="1">
    <source>
        <dbReference type="ARBA" id="ARBA00004141"/>
    </source>
</evidence>
<feature type="transmembrane region" description="Helical" evidence="6">
    <location>
        <begin position="45"/>
        <end position="65"/>
    </location>
</feature>
<comment type="caution">
    <text evidence="7">The sequence shown here is derived from an EMBL/GenBank/DDBJ whole genome shotgun (WGS) entry which is preliminary data.</text>
</comment>
<feature type="transmembrane region" description="Helical" evidence="6">
    <location>
        <begin position="174"/>
        <end position="196"/>
    </location>
</feature>
<feature type="transmembrane region" description="Helical" evidence="6">
    <location>
        <begin position="254"/>
        <end position="274"/>
    </location>
</feature>
<dbReference type="Proteomes" id="UP000220828">
    <property type="component" value="Unassembled WGS sequence"/>
</dbReference>
<proteinExistence type="predicted"/>
<sequence>MKYLVLIRYQNLLMLALMQWLFRFGGFDGIGFLKNHNNPLALNDFQYYLLIMATVCIAAGGYIINNIHDVETDLKNKPHQVVVGISINENLAYNLYFLCTIIGVLIGFYISNIVNKPNLAIIFIIISSLLYFYATNLKQSLIIGNILTAFVLSMSVIIIGIFNLYPIINNNNIILIKILFSIIFDYAIFTFIINFIREIIKDIEDIEGDREQDMQTIPIYFGISITLKLVFMLFIISILMIIYYIYYYLYENNLFYATFYSLMTILAPLLYAAIKTSFAKNKQDYSHLSWVLKWLLLFGIGSIAIITLNIQQNA</sequence>
<dbReference type="Gene3D" id="1.20.120.1780">
    <property type="entry name" value="UbiA prenyltransferase"/>
    <property type="match status" value="1"/>
</dbReference>
<accession>A0A2H3KEB6</accession>
<keyword evidence="4 6" id="KW-1133">Transmembrane helix</keyword>
<dbReference type="InterPro" id="IPR044878">
    <property type="entry name" value="UbiA_sf"/>
</dbReference>
<feature type="transmembrane region" description="Helical" evidence="6">
    <location>
        <begin position="93"/>
        <end position="111"/>
    </location>
</feature>
<dbReference type="CDD" id="cd13961">
    <property type="entry name" value="PT_UbiA_DGGGPS"/>
    <property type="match status" value="1"/>
</dbReference>
<dbReference type="PANTHER" id="PTHR42723:SF1">
    <property type="entry name" value="CHLOROPHYLL SYNTHASE, CHLOROPLASTIC"/>
    <property type="match status" value="1"/>
</dbReference>
<dbReference type="Gene3D" id="1.10.357.140">
    <property type="entry name" value="UbiA prenyltransferase"/>
    <property type="match status" value="1"/>
</dbReference>
<gene>
    <name evidence="7" type="ORF">B0A77_05625</name>
</gene>
<dbReference type="PANTHER" id="PTHR42723">
    <property type="entry name" value="CHLOROPHYLL SYNTHASE"/>
    <property type="match status" value="1"/>
</dbReference>
<dbReference type="RefSeq" id="WP_097553829.1">
    <property type="nucleotide sequence ID" value="NZ_PCMW01000032.1"/>
</dbReference>
<evidence type="ECO:0000256" key="3">
    <source>
        <dbReference type="ARBA" id="ARBA00022692"/>
    </source>
</evidence>
<feature type="transmembrane region" description="Helical" evidence="6">
    <location>
        <begin position="217"/>
        <end position="248"/>
    </location>
</feature>
<evidence type="ECO:0000313" key="7">
    <source>
        <dbReference type="EMBL" id="PDS25155.1"/>
    </source>
</evidence>
<comment type="subcellular location">
    <subcellularLocation>
        <location evidence="1">Membrane</location>
        <topology evidence="1">Multi-pass membrane protein</topology>
    </subcellularLocation>
</comment>
<evidence type="ECO:0000256" key="4">
    <source>
        <dbReference type="ARBA" id="ARBA00022989"/>
    </source>
</evidence>
<dbReference type="GO" id="GO:0016020">
    <property type="term" value="C:membrane"/>
    <property type="evidence" value="ECO:0007669"/>
    <property type="project" value="UniProtKB-SubCell"/>
</dbReference>
<keyword evidence="5 6" id="KW-0472">Membrane</keyword>
<dbReference type="Pfam" id="PF01040">
    <property type="entry name" value="UbiA"/>
    <property type="match status" value="1"/>
</dbReference>
<evidence type="ECO:0000313" key="8">
    <source>
        <dbReference type="Proteomes" id="UP000220828"/>
    </source>
</evidence>
<dbReference type="OrthoDB" id="9811562at2"/>
<protein>
    <submittedName>
        <fullName evidence="7">Prenyltransferase</fullName>
    </submittedName>
</protein>
<dbReference type="InterPro" id="IPR050475">
    <property type="entry name" value="Prenyltransferase_related"/>
</dbReference>
<keyword evidence="3 6" id="KW-0812">Transmembrane</keyword>
<reference evidence="7 8" key="1">
    <citation type="submission" date="2017-09" db="EMBL/GenBank/DDBJ databases">
        <title>Whole genomes of Flavobacteriaceae.</title>
        <authorList>
            <person name="Stine C."/>
            <person name="Li C."/>
            <person name="Tadesse D."/>
        </authorList>
    </citation>
    <scope>NUCLEOTIDE SEQUENCE [LARGE SCALE GENOMIC DNA]</scope>
    <source>
        <strain evidence="7 8">ATCC 35036</strain>
    </source>
</reference>
<feature type="transmembrane region" description="Helical" evidence="6">
    <location>
        <begin position="294"/>
        <end position="311"/>
    </location>
</feature>
<evidence type="ECO:0000256" key="2">
    <source>
        <dbReference type="ARBA" id="ARBA00022475"/>
    </source>
</evidence>
<evidence type="ECO:0000256" key="6">
    <source>
        <dbReference type="SAM" id="Phobius"/>
    </source>
</evidence>